<evidence type="ECO:0000256" key="2">
    <source>
        <dbReference type="ARBA" id="ARBA00022475"/>
    </source>
</evidence>
<keyword evidence="2" id="KW-1003">Cell membrane</keyword>
<feature type="transmembrane region" description="Helical" evidence="6">
    <location>
        <begin position="34"/>
        <end position="55"/>
    </location>
</feature>
<dbReference type="CDD" id="cd06580">
    <property type="entry name" value="TM_PBP1_transp_TpRbsC_like"/>
    <property type="match status" value="1"/>
</dbReference>
<feature type="transmembrane region" description="Helical" evidence="6">
    <location>
        <begin position="148"/>
        <end position="165"/>
    </location>
</feature>
<evidence type="ECO:0000256" key="3">
    <source>
        <dbReference type="ARBA" id="ARBA00022692"/>
    </source>
</evidence>
<reference evidence="7" key="2">
    <citation type="submission" date="2020-01" db="EMBL/GenBank/DDBJ databases">
        <authorList>
            <person name="Hornung B."/>
        </authorList>
    </citation>
    <scope>NUCLEOTIDE SEQUENCE</scope>
    <source>
        <strain evidence="7">PacBioINE</strain>
    </source>
</reference>
<gene>
    <name evidence="8" type="ORF">DEACI_0591</name>
    <name evidence="7" type="ORF">DEACI_2157</name>
</gene>
<comment type="subcellular location">
    <subcellularLocation>
        <location evidence="1">Cell membrane</location>
        <topology evidence="1">Multi-pass membrane protein</topology>
    </subcellularLocation>
</comment>
<evidence type="ECO:0000313" key="9">
    <source>
        <dbReference type="Proteomes" id="UP001071230"/>
    </source>
</evidence>
<organism evidence="7">
    <name type="scientific">Acididesulfobacillus acetoxydans</name>
    <dbReference type="NCBI Taxonomy" id="1561005"/>
    <lineage>
        <taxon>Bacteria</taxon>
        <taxon>Bacillati</taxon>
        <taxon>Bacillota</taxon>
        <taxon>Clostridia</taxon>
        <taxon>Eubacteriales</taxon>
        <taxon>Peptococcaceae</taxon>
        <taxon>Acididesulfobacillus</taxon>
    </lineage>
</organism>
<keyword evidence="5 6" id="KW-0472">Membrane</keyword>
<name>A0A8S0X5B6_9FIRM</name>
<dbReference type="GO" id="GO:0005886">
    <property type="term" value="C:plasma membrane"/>
    <property type="evidence" value="ECO:0007669"/>
    <property type="project" value="UniProtKB-SubCell"/>
</dbReference>
<dbReference type="Proteomes" id="UP000836597">
    <property type="component" value="Chromosome"/>
</dbReference>
<dbReference type="EMBL" id="LR746496">
    <property type="protein sequence ID" value="CAA7601490.1"/>
    <property type="molecule type" value="Genomic_DNA"/>
</dbReference>
<evidence type="ECO:0000256" key="5">
    <source>
        <dbReference type="ARBA" id="ARBA00023136"/>
    </source>
</evidence>
<dbReference type="Pfam" id="PF02653">
    <property type="entry name" value="BPD_transp_2"/>
    <property type="match status" value="1"/>
</dbReference>
<feature type="transmembrane region" description="Helical" evidence="6">
    <location>
        <begin position="195"/>
        <end position="217"/>
    </location>
</feature>
<dbReference type="AlphaFoldDB" id="A0A8S0X5B6"/>
<reference evidence="8" key="1">
    <citation type="submission" date="2014-11" db="EMBL/GenBank/DDBJ databases">
        <authorList>
            <person name="Hornung B.V."/>
        </authorList>
    </citation>
    <scope>NUCLEOTIDE SEQUENCE</scope>
    <source>
        <strain evidence="8">INE</strain>
    </source>
</reference>
<proteinExistence type="predicted"/>
<protein>
    <submittedName>
        <fullName evidence="7">Branched-chain amino acid transport system / permease component</fullName>
    </submittedName>
    <submittedName>
        <fullName evidence="8">Ribose/galactoside ABC transporter permease protein</fullName>
    </submittedName>
</protein>
<feature type="transmembrane region" description="Helical" evidence="6">
    <location>
        <begin position="272"/>
        <end position="293"/>
    </location>
</feature>
<dbReference type="PANTHER" id="PTHR43370:SF1">
    <property type="entry name" value="GUANOSINE ABC TRANSPORTER PERMEASE PROTEIN NUPQ"/>
    <property type="match status" value="1"/>
</dbReference>
<keyword evidence="9" id="KW-1185">Reference proteome</keyword>
<evidence type="ECO:0000313" key="7">
    <source>
        <dbReference type="EMBL" id="CAA7601490.1"/>
    </source>
</evidence>
<keyword evidence="4 6" id="KW-1133">Transmembrane helix</keyword>
<dbReference type="KEGG" id="aacx:DEACI_2157"/>
<evidence type="ECO:0000313" key="8">
    <source>
        <dbReference type="EMBL" id="CEJ06145.1"/>
    </source>
</evidence>
<feature type="transmembrane region" description="Helical" evidence="6">
    <location>
        <begin position="248"/>
        <end position="266"/>
    </location>
</feature>
<dbReference type="InterPro" id="IPR001851">
    <property type="entry name" value="ABC_transp_permease"/>
</dbReference>
<dbReference type="GO" id="GO:0022857">
    <property type="term" value="F:transmembrane transporter activity"/>
    <property type="evidence" value="ECO:0007669"/>
    <property type="project" value="InterPro"/>
</dbReference>
<sequence length="310" mass="32333">MLISILLAVSITLMYAAPLMFAGLGGVISENAGVVNIGIEGMMTIGAFCGAAVGYFSGNPWWGFAAGGLSGGLLALVHAVASISFRADQTISGVAINFIGPGLALFLSRKLFAGSAMTKPVEHPIPTIFGSYAAKSSNLLIKAANIEMTVPIVFICALVLWFVLYKTSWGLRIRSVGENPAAADTLGINVYKIKYVAVFVSGVLSGFGGATMTLAVMNYFTQSTISGQGFIALAAVIFGKWKPHGTMAACLLFGFAQALVVLLGGSNSKIQIPSSLLSMLPYVLTLVSLVLFVRHSTAPKADGIPYVKGH</sequence>
<evidence type="ECO:0000256" key="4">
    <source>
        <dbReference type="ARBA" id="ARBA00022989"/>
    </source>
</evidence>
<feature type="transmembrane region" description="Helical" evidence="6">
    <location>
        <begin position="93"/>
        <end position="112"/>
    </location>
</feature>
<feature type="transmembrane region" description="Helical" evidence="6">
    <location>
        <begin position="6"/>
        <end position="27"/>
    </location>
</feature>
<evidence type="ECO:0000256" key="6">
    <source>
        <dbReference type="SAM" id="Phobius"/>
    </source>
</evidence>
<evidence type="ECO:0000256" key="1">
    <source>
        <dbReference type="ARBA" id="ARBA00004651"/>
    </source>
</evidence>
<dbReference type="PANTHER" id="PTHR43370">
    <property type="entry name" value="SUGAR ABC TRANSPORTER INTEGRAL MEMBRANE PROTEIN-RELATED"/>
    <property type="match status" value="1"/>
</dbReference>
<dbReference type="Proteomes" id="UP001071230">
    <property type="component" value="Unassembled WGS sequence"/>
</dbReference>
<feature type="transmembrane region" description="Helical" evidence="6">
    <location>
        <begin position="61"/>
        <end position="81"/>
    </location>
</feature>
<keyword evidence="3 6" id="KW-0812">Transmembrane</keyword>
<dbReference type="RefSeq" id="WP_277350677.1">
    <property type="nucleotide sequence ID" value="NZ_CDGJ01000016.1"/>
</dbReference>
<accession>A0A8S0X5B6</accession>
<dbReference type="EMBL" id="CDGJ01000016">
    <property type="protein sequence ID" value="CEJ06145.1"/>
    <property type="molecule type" value="Genomic_DNA"/>
</dbReference>